<sequence>MVTYWMLEEVLLVDPCMKMRIPLDMLLTNTEGLKRF</sequence>
<gene>
    <name evidence="1" type="ORF">CLV97_1592</name>
</gene>
<proteinExistence type="predicted"/>
<name>A0A2T0L9S5_9BACL</name>
<evidence type="ECO:0000313" key="1">
    <source>
        <dbReference type="EMBL" id="PRX38491.1"/>
    </source>
</evidence>
<reference evidence="1 2" key="1">
    <citation type="submission" date="2018-03" db="EMBL/GenBank/DDBJ databases">
        <title>Genomic Encyclopedia of Archaeal and Bacterial Type Strains, Phase II (KMG-II): from individual species to whole genera.</title>
        <authorList>
            <person name="Goeker M."/>
        </authorList>
    </citation>
    <scope>NUCLEOTIDE SEQUENCE [LARGE SCALE GENOMIC DNA]</scope>
    <source>
        <strain evidence="1 2">DSM 44946</strain>
    </source>
</reference>
<dbReference type="AlphaFoldDB" id="A0A2T0L9S5"/>
<accession>A0A2T0L9S5</accession>
<protein>
    <submittedName>
        <fullName evidence="1">Uncharacterized protein</fullName>
    </submittedName>
</protein>
<evidence type="ECO:0000313" key="2">
    <source>
        <dbReference type="Proteomes" id="UP000237797"/>
    </source>
</evidence>
<comment type="caution">
    <text evidence="1">The sequence shown here is derived from an EMBL/GenBank/DDBJ whole genome shotgun (WGS) entry which is preliminary data.</text>
</comment>
<keyword evidence="2" id="KW-1185">Reference proteome</keyword>
<organism evidence="1 2">
    <name type="scientific">Planifilum fimeticola</name>
    <dbReference type="NCBI Taxonomy" id="201975"/>
    <lineage>
        <taxon>Bacteria</taxon>
        <taxon>Bacillati</taxon>
        <taxon>Bacillota</taxon>
        <taxon>Bacilli</taxon>
        <taxon>Bacillales</taxon>
        <taxon>Thermoactinomycetaceae</taxon>
        <taxon>Planifilum</taxon>
    </lineage>
</organism>
<dbReference type="EMBL" id="PVNE01000059">
    <property type="protein sequence ID" value="PRX38491.1"/>
    <property type="molecule type" value="Genomic_DNA"/>
</dbReference>
<dbReference type="Proteomes" id="UP000237797">
    <property type="component" value="Unassembled WGS sequence"/>
</dbReference>